<feature type="region of interest" description="Disordered" evidence="1">
    <location>
        <begin position="17"/>
        <end position="52"/>
    </location>
</feature>
<dbReference type="EMBL" id="JAINUG010000149">
    <property type="protein sequence ID" value="KAJ8392072.1"/>
    <property type="molecule type" value="Genomic_DNA"/>
</dbReference>
<evidence type="ECO:0000256" key="1">
    <source>
        <dbReference type="SAM" id="MobiDB-lite"/>
    </source>
</evidence>
<sequence>MNLPLYVCFVWGQTTHRSGGGVTPEALSLASSQAGSDPTPLRQAQLRRPAQTTVLPPPLITFKVVIDGPRLPALVPHQSPDWLEPPFKAFAKTCPPPHRS</sequence>
<organism evidence="2 3">
    <name type="scientific">Aldrovandia affinis</name>
    <dbReference type="NCBI Taxonomy" id="143900"/>
    <lineage>
        <taxon>Eukaryota</taxon>
        <taxon>Metazoa</taxon>
        <taxon>Chordata</taxon>
        <taxon>Craniata</taxon>
        <taxon>Vertebrata</taxon>
        <taxon>Euteleostomi</taxon>
        <taxon>Actinopterygii</taxon>
        <taxon>Neopterygii</taxon>
        <taxon>Teleostei</taxon>
        <taxon>Notacanthiformes</taxon>
        <taxon>Halosauridae</taxon>
        <taxon>Aldrovandia</taxon>
    </lineage>
</organism>
<evidence type="ECO:0000313" key="3">
    <source>
        <dbReference type="Proteomes" id="UP001221898"/>
    </source>
</evidence>
<reference evidence="2" key="1">
    <citation type="journal article" date="2023" name="Science">
        <title>Genome structures resolve the early diversification of teleost fishes.</title>
        <authorList>
            <person name="Parey E."/>
            <person name="Louis A."/>
            <person name="Montfort J."/>
            <person name="Bouchez O."/>
            <person name="Roques C."/>
            <person name="Iampietro C."/>
            <person name="Lluch J."/>
            <person name="Castinel A."/>
            <person name="Donnadieu C."/>
            <person name="Desvignes T."/>
            <person name="Floi Bucao C."/>
            <person name="Jouanno E."/>
            <person name="Wen M."/>
            <person name="Mejri S."/>
            <person name="Dirks R."/>
            <person name="Jansen H."/>
            <person name="Henkel C."/>
            <person name="Chen W.J."/>
            <person name="Zahm M."/>
            <person name="Cabau C."/>
            <person name="Klopp C."/>
            <person name="Thompson A.W."/>
            <person name="Robinson-Rechavi M."/>
            <person name="Braasch I."/>
            <person name="Lecointre G."/>
            <person name="Bobe J."/>
            <person name="Postlethwait J.H."/>
            <person name="Berthelot C."/>
            <person name="Roest Crollius H."/>
            <person name="Guiguen Y."/>
        </authorList>
    </citation>
    <scope>NUCLEOTIDE SEQUENCE</scope>
    <source>
        <strain evidence="2">NC1722</strain>
    </source>
</reference>
<comment type="caution">
    <text evidence="2">The sequence shown here is derived from an EMBL/GenBank/DDBJ whole genome shotgun (WGS) entry which is preliminary data.</text>
</comment>
<proteinExistence type="predicted"/>
<evidence type="ECO:0000313" key="2">
    <source>
        <dbReference type="EMBL" id="KAJ8392072.1"/>
    </source>
</evidence>
<name>A0AAD7RXD8_9TELE</name>
<protein>
    <submittedName>
        <fullName evidence="2">Uncharacterized protein</fullName>
    </submittedName>
</protein>
<keyword evidence="3" id="KW-1185">Reference proteome</keyword>
<dbReference type="Proteomes" id="UP001221898">
    <property type="component" value="Unassembled WGS sequence"/>
</dbReference>
<dbReference type="AlphaFoldDB" id="A0AAD7RXD8"/>
<accession>A0AAD7RXD8</accession>
<gene>
    <name evidence="2" type="ORF">AAFF_G00078780</name>
</gene>